<dbReference type="AlphaFoldDB" id="A0A7S4IUT7"/>
<organism evidence="2">
    <name type="scientific">Odontella aurita</name>
    <dbReference type="NCBI Taxonomy" id="265563"/>
    <lineage>
        <taxon>Eukaryota</taxon>
        <taxon>Sar</taxon>
        <taxon>Stramenopiles</taxon>
        <taxon>Ochrophyta</taxon>
        <taxon>Bacillariophyta</taxon>
        <taxon>Mediophyceae</taxon>
        <taxon>Biddulphiophycidae</taxon>
        <taxon>Eupodiscales</taxon>
        <taxon>Odontellaceae</taxon>
        <taxon>Odontella</taxon>
    </lineage>
</organism>
<accession>A0A7S4IUT7</accession>
<proteinExistence type="predicted"/>
<name>A0A7S4IUT7_9STRA</name>
<evidence type="ECO:0000313" key="2">
    <source>
        <dbReference type="EMBL" id="CAE2240188.1"/>
    </source>
</evidence>
<protein>
    <submittedName>
        <fullName evidence="2">Uncharacterized protein</fullName>
    </submittedName>
</protein>
<evidence type="ECO:0000256" key="1">
    <source>
        <dbReference type="SAM" id="MobiDB-lite"/>
    </source>
</evidence>
<reference evidence="2" key="1">
    <citation type="submission" date="2021-01" db="EMBL/GenBank/DDBJ databases">
        <authorList>
            <person name="Corre E."/>
            <person name="Pelletier E."/>
            <person name="Niang G."/>
            <person name="Scheremetjew M."/>
            <person name="Finn R."/>
            <person name="Kale V."/>
            <person name="Holt S."/>
            <person name="Cochrane G."/>
            <person name="Meng A."/>
            <person name="Brown T."/>
            <person name="Cohen L."/>
        </authorList>
    </citation>
    <scope>NUCLEOTIDE SEQUENCE</scope>
    <source>
        <strain evidence="2">Isolate 1302-5</strain>
    </source>
</reference>
<gene>
    <name evidence="2" type="ORF">OAUR00152_LOCUS15532</name>
</gene>
<dbReference type="EMBL" id="HBKQ01022841">
    <property type="protein sequence ID" value="CAE2240188.1"/>
    <property type="molecule type" value="Transcribed_RNA"/>
</dbReference>
<feature type="region of interest" description="Disordered" evidence="1">
    <location>
        <begin position="1"/>
        <end position="22"/>
    </location>
</feature>
<sequence length="173" mass="19452">MPDQLRKSIEMKAQAEQDAERMDYELEKEKKKADQDAALMMLQAEQDAKRMDYELEKEKKKAEQDAALMMLQAEQDAKRMDYELEKDKKQAEQDAALMEYTLQQERKEAERKAIEAQGIADFQSIVSDGISENLLKWKGIEATEKLADSDNAKMVIMGGGGSGGLPVILSGGD</sequence>